<reference evidence="1 2" key="1">
    <citation type="submission" date="2019-06" db="EMBL/GenBank/DDBJ databases">
        <title>Sequencing the genomes of 1000 actinobacteria strains.</title>
        <authorList>
            <person name="Klenk H.-P."/>
        </authorList>
    </citation>
    <scope>NUCLEOTIDE SEQUENCE [LARGE SCALE GENOMIC DNA]</scope>
    <source>
        <strain evidence="1 2">DSM 42059</strain>
    </source>
</reference>
<protein>
    <submittedName>
        <fullName evidence="1">Uncharacterized protein</fullName>
    </submittedName>
</protein>
<accession>A0A561TU02</accession>
<dbReference type="EMBL" id="VIWW01000003">
    <property type="protein sequence ID" value="TWF90588.1"/>
    <property type="molecule type" value="Genomic_DNA"/>
</dbReference>
<sequence>MINMSVRGDRGNVVARAQGGVEWTAAFADLDPGEFPMLWALDPYGDAVFNHRQVPLLLAELDRLPAACGGDWVGQARELCQVVQQRVHRYLRFVGD</sequence>
<organism evidence="1 2">
    <name type="scientific">Streptomyces brevispora</name>
    <dbReference type="NCBI Taxonomy" id="887462"/>
    <lineage>
        <taxon>Bacteria</taxon>
        <taxon>Bacillati</taxon>
        <taxon>Actinomycetota</taxon>
        <taxon>Actinomycetes</taxon>
        <taxon>Kitasatosporales</taxon>
        <taxon>Streptomycetaceae</taxon>
        <taxon>Streptomyces</taxon>
    </lineage>
</organism>
<comment type="caution">
    <text evidence="1">The sequence shown here is derived from an EMBL/GenBank/DDBJ whole genome shotgun (WGS) entry which is preliminary data.</text>
</comment>
<proteinExistence type="predicted"/>
<name>A0A561TU02_9ACTN</name>
<evidence type="ECO:0000313" key="1">
    <source>
        <dbReference type="EMBL" id="TWF90588.1"/>
    </source>
</evidence>
<evidence type="ECO:0000313" key="2">
    <source>
        <dbReference type="Proteomes" id="UP000318186"/>
    </source>
</evidence>
<dbReference type="Proteomes" id="UP000318186">
    <property type="component" value="Unassembled WGS sequence"/>
</dbReference>
<dbReference type="RefSeq" id="WP_145768176.1">
    <property type="nucleotide sequence ID" value="NZ_VIWW01000003.1"/>
</dbReference>
<gene>
    <name evidence="1" type="ORF">FHX80_133</name>
</gene>
<dbReference type="OrthoDB" id="3481175at2"/>
<dbReference type="AlphaFoldDB" id="A0A561TU02"/>